<dbReference type="PANTHER" id="PTHR28657:SF5">
    <property type="entry name" value="INDOLEAMINE 2,3-DIOXYGENASE"/>
    <property type="match status" value="1"/>
</dbReference>
<dbReference type="Proteomes" id="UP000193067">
    <property type="component" value="Unassembled WGS sequence"/>
</dbReference>
<accession>A0A1Y2J5D0</accession>
<feature type="binding site" description="proximal binding residue" evidence="4">
    <location>
        <position position="401"/>
    </location>
    <ligand>
        <name>heme b</name>
        <dbReference type="ChEBI" id="CHEBI:60344"/>
    </ligand>
    <ligandPart>
        <name>Fe</name>
        <dbReference type="ChEBI" id="CHEBI:18248"/>
    </ligandPart>
</feature>
<dbReference type="GO" id="GO:0034354">
    <property type="term" value="P:'de novo' NAD+ biosynthetic process from L-tryptophan"/>
    <property type="evidence" value="ECO:0007669"/>
    <property type="project" value="TreeGrafter"/>
</dbReference>
<keyword evidence="4" id="KW-0349">Heme</keyword>
<keyword evidence="6" id="KW-0560">Oxidoreductase</keyword>
<dbReference type="AlphaFoldDB" id="A0A1Y2J5D0"/>
<dbReference type="Gene3D" id="1.20.58.480">
    <property type="match status" value="1"/>
</dbReference>
<dbReference type="STRING" id="1353009.A0A1Y2J5D0"/>
<keyword evidence="2 4" id="KW-0479">Metal-binding</keyword>
<name>A0A1Y2J5D0_TRAC3</name>
<evidence type="ECO:0000256" key="3">
    <source>
        <dbReference type="ARBA" id="ARBA00023004"/>
    </source>
</evidence>
<dbReference type="PANTHER" id="PTHR28657">
    <property type="entry name" value="INDOLEAMINE 2,3-DIOXYGENASE"/>
    <property type="match status" value="1"/>
</dbReference>
<evidence type="ECO:0000256" key="2">
    <source>
        <dbReference type="ARBA" id="ARBA00022723"/>
    </source>
</evidence>
<dbReference type="GO" id="GO:0033754">
    <property type="term" value="F:indoleamine 2,3-dioxygenase activity"/>
    <property type="evidence" value="ECO:0007669"/>
    <property type="project" value="TreeGrafter"/>
</dbReference>
<comment type="similarity">
    <text evidence="1">Belongs to the indoleamine 2,3-dioxygenase family.</text>
</comment>
<keyword evidence="3 4" id="KW-0408">Iron</keyword>
<dbReference type="InterPro" id="IPR000898">
    <property type="entry name" value="Indolamine_dOase"/>
</dbReference>
<dbReference type="GO" id="GO:0020037">
    <property type="term" value="F:heme binding"/>
    <property type="evidence" value="ECO:0007669"/>
    <property type="project" value="InterPro"/>
</dbReference>
<dbReference type="GO" id="GO:0019441">
    <property type="term" value="P:L-tryptophan catabolic process to kynurenine"/>
    <property type="evidence" value="ECO:0007669"/>
    <property type="project" value="InterPro"/>
</dbReference>
<feature type="region of interest" description="Disordered" evidence="5">
    <location>
        <begin position="419"/>
        <end position="446"/>
    </location>
</feature>
<dbReference type="SUPFAM" id="SSF140959">
    <property type="entry name" value="Indolic compounds 2,3-dioxygenase-like"/>
    <property type="match status" value="1"/>
</dbReference>
<proteinExistence type="inferred from homology"/>
<protein>
    <submittedName>
        <fullName evidence="6">Indoleamine 2,3-dioxygenase</fullName>
    </submittedName>
</protein>
<dbReference type="OrthoDB" id="540174at2759"/>
<dbReference type="InterPro" id="IPR037217">
    <property type="entry name" value="Trp/Indoleamine_2_3_dOase-like"/>
</dbReference>
<keyword evidence="7" id="KW-1185">Reference proteome</keyword>
<evidence type="ECO:0000256" key="1">
    <source>
        <dbReference type="ARBA" id="ARBA00007119"/>
    </source>
</evidence>
<organism evidence="6 7">
    <name type="scientific">Trametes coccinea (strain BRFM310)</name>
    <name type="common">Pycnoporus coccineus</name>
    <dbReference type="NCBI Taxonomy" id="1353009"/>
    <lineage>
        <taxon>Eukaryota</taxon>
        <taxon>Fungi</taxon>
        <taxon>Dikarya</taxon>
        <taxon>Basidiomycota</taxon>
        <taxon>Agaricomycotina</taxon>
        <taxon>Agaricomycetes</taxon>
        <taxon>Polyporales</taxon>
        <taxon>Polyporaceae</taxon>
        <taxon>Trametes</taxon>
    </lineage>
</organism>
<dbReference type="GO" id="GO:0005737">
    <property type="term" value="C:cytoplasm"/>
    <property type="evidence" value="ECO:0007669"/>
    <property type="project" value="TreeGrafter"/>
</dbReference>
<dbReference type="Pfam" id="PF01231">
    <property type="entry name" value="IDO"/>
    <property type="match status" value="1"/>
</dbReference>
<gene>
    <name evidence="6" type="ORF">PYCCODRAFT_1455614</name>
</gene>
<evidence type="ECO:0000256" key="4">
    <source>
        <dbReference type="PIRSR" id="PIRSR600898-1"/>
    </source>
</evidence>
<evidence type="ECO:0000313" key="6">
    <source>
        <dbReference type="EMBL" id="OSD08547.1"/>
    </source>
</evidence>
<sequence>MNVSSPVHMVGRLLGETAYRSARSNSLSGGHPFSGRFYDVDPVTGFIPSQPLPRLTGEFTLWEDALEDARRVLKLGEDKGEEAQAKRAAGERWRQQLRANSPSMQWPVLDVARLGDKRTIWRRAHYILACLQHFYIHSLPPQPPKTSIIIPKPLAVPLVEVSKKIDLPPILTFADIVLWNWELVNPNEPVSLDNVRFLTLFSGTETEKNFYALSLGAELKGAEMVEIFERFMNLPCLADRSAIATVARDLERLVPIINELSDILQGARSNIDPHIFYWVVRPWWNGSDASRPWVFEGVSPYTSFDLGGASAGQSSVMHALDIFLDVDHGLKQTRQPSPSPENRRADTRFMEKMRRYMPAEHRAYLAQLQTQSLRELVQRTPSLRAPYNAAVEALKKFRDGHIRIGTLYIISQARSIPPASMGGAEAFPQREDRSKGTGGNPVGVLLKAGRDATQRTLLKD</sequence>
<evidence type="ECO:0000256" key="5">
    <source>
        <dbReference type="SAM" id="MobiDB-lite"/>
    </source>
</evidence>
<reference evidence="6 7" key="1">
    <citation type="journal article" date="2015" name="Biotechnol. Biofuels">
        <title>Enhanced degradation of softwood versus hardwood by the white-rot fungus Pycnoporus coccineus.</title>
        <authorList>
            <person name="Couturier M."/>
            <person name="Navarro D."/>
            <person name="Chevret D."/>
            <person name="Henrissat B."/>
            <person name="Piumi F."/>
            <person name="Ruiz-Duenas F.J."/>
            <person name="Martinez A.T."/>
            <person name="Grigoriev I.V."/>
            <person name="Riley R."/>
            <person name="Lipzen A."/>
            <person name="Berrin J.G."/>
            <person name="Master E.R."/>
            <person name="Rosso M.N."/>
        </authorList>
    </citation>
    <scope>NUCLEOTIDE SEQUENCE [LARGE SCALE GENOMIC DNA]</scope>
    <source>
        <strain evidence="6 7">BRFM310</strain>
    </source>
</reference>
<evidence type="ECO:0000313" key="7">
    <source>
        <dbReference type="Proteomes" id="UP000193067"/>
    </source>
</evidence>
<dbReference type="GO" id="GO:0046872">
    <property type="term" value="F:metal ion binding"/>
    <property type="evidence" value="ECO:0007669"/>
    <property type="project" value="UniProtKB-KW"/>
</dbReference>
<dbReference type="EMBL" id="KZ084086">
    <property type="protein sequence ID" value="OSD08547.1"/>
    <property type="molecule type" value="Genomic_DNA"/>
</dbReference>
<keyword evidence="6" id="KW-0223">Dioxygenase</keyword>